<protein>
    <submittedName>
        <fullName evidence="2">Uncharacterized protein</fullName>
    </submittedName>
</protein>
<evidence type="ECO:0000256" key="1">
    <source>
        <dbReference type="SAM" id="MobiDB-lite"/>
    </source>
</evidence>
<feature type="region of interest" description="Disordered" evidence="1">
    <location>
        <begin position="46"/>
        <end position="66"/>
    </location>
</feature>
<dbReference type="EMBL" id="LPLZ01000033">
    <property type="protein sequence ID" value="KWN18029.1"/>
    <property type="molecule type" value="Genomic_DNA"/>
</dbReference>
<sequence length="118" mass="12419">MSRRGVPAPLQQQAIEVLSPRGARAPARLRYPARLWELAPDSATKLKKMKVPTSPAGSRARPVVPRSSASGQVGLLCAALRCSALLCAALRCSALLCAALRCAGQCARRTGASLRDPD</sequence>
<organism evidence="2 3">
    <name type="scientific">Burkholderia territorii</name>
    <dbReference type="NCBI Taxonomy" id="1503055"/>
    <lineage>
        <taxon>Bacteria</taxon>
        <taxon>Pseudomonadati</taxon>
        <taxon>Pseudomonadota</taxon>
        <taxon>Betaproteobacteria</taxon>
        <taxon>Burkholderiales</taxon>
        <taxon>Burkholderiaceae</taxon>
        <taxon>Burkholderia</taxon>
        <taxon>Burkholderia cepacia complex</taxon>
    </lineage>
</organism>
<reference evidence="2 3" key="1">
    <citation type="submission" date="2015-11" db="EMBL/GenBank/DDBJ databases">
        <title>Expanding the genomic diversity of Burkholderia species for the development of highly accurate diagnostics.</title>
        <authorList>
            <person name="Sahl J."/>
            <person name="Keim P."/>
            <person name="Wagner D."/>
        </authorList>
    </citation>
    <scope>NUCLEOTIDE SEQUENCE [LARGE SCALE GENOMIC DNA]</scope>
    <source>
        <strain evidence="2 3">MSMB793WGS</strain>
    </source>
</reference>
<gene>
    <name evidence="2" type="ORF">WT83_11145</name>
</gene>
<dbReference type="Proteomes" id="UP000068016">
    <property type="component" value="Unassembled WGS sequence"/>
</dbReference>
<name>A0A125K7U1_9BURK</name>
<comment type="caution">
    <text evidence="2">The sequence shown here is derived from an EMBL/GenBank/DDBJ whole genome shotgun (WGS) entry which is preliminary data.</text>
</comment>
<proteinExistence type="predicted"/>
<evidence type="ECO:0000313" key="2">
    <source>
        <dbReference type="EMBL" id="KWN18029.1"/>
    </source>
</evidence>
<dbReference type="AlphaFoldDB" id="A0A125K7U1"/>
<evidence type="ECO:0000313" key="3">
    <source>
        <dbReference type="Proteomes" id="UP000068016"/>
    </source>
</evidence>
<accession>A0A125K7U1</accession>